<dbReference type="Gene3D" id="3.40.50.300">
    <property type="entry name" value="P-loop containing nucleotide triphosphate hydrolases"/>
    <property type="match status" value="1"/>
</dbReference>
<evidence type="ECO:0000256" key="1">
    <source>
        <dbReference type="ARBA" id="ARBA00001946"/>
    </source>
</evidence>
<evidence type="ECO:0000256" key="8">
    <source>
        <dbReference type="ARBA" id="ARBA00023210"/>
    </source>
</evidence>
<comment type="cofactor">
    <cofactor evidence="1">
        <name>Mg(2+)</name>
        <dbReference type="ChEBI" id="CHEBI:18420"/>
    </cofactor>
</comment>
<organism evidence="12 13">
    <name type="scientific">Candidatus Coproplasma stercoripullorum</name>
    <dbReference type="NCBI Taxonomy" id="2840751"/>
    <lineage>
        <taxon>Bacteria</taxon>
        <taxon>Bacillati</taxon>
        <taxon>Bacillota</taxon>
        <taxon>Clostridia</taxon>
        <taxon>Eubacteriales</taxon>
        <taxon>Candidatus Coproplasma</taxon>
    </lineage>
</organism>
<dbReference type="AlphaFoldDB" id="A0A9D1AHN1"/>
<keyword evidence="4" id="KW-0479">Metal-binding</keyword>
<dbReference type="Pfam" id="PF01926">
    <property type="entry name" value="MMR_HSR1"/>
    <property type="match status" value="1"/>
</dbReference>
<accession>A0A9D1AHN1</accession>
<dbReference type="NCBIfam" id="TIGR03598">
    <property type="entry name" value="GTPase_YsxC"/>
    <property type="match status" value="1"/>
</dbReference>
<dbReference type="InterPro" id="IPR019987">
    <property type="entry name" value="GTP-bd_ribosome_bio_YsxC"/>
</dbReference>
<dbReference type="HAMAP" id="MF_00321">
    <property type="entry name" value="GTPase_EngB"/>
    <property type="match status" value="1"/>
</dbReference>
<keyword evidence="9 10" id="KW-0131">Cell cycle</keyword>
<evidence type="ECO:0000256" key="7">
    <source>
        <dbReference type="ARBA" id="ARBA00023134"/>
    </source>
</evidence>
<comment type="similarity">
    <text evidence="2 10">Belongs to the TRAFAC class TrmE-Era-EngA-EngB-Septin-like GTPase superfamily. EngB GTPase family.</text>
</comment>
<dbReference type="Proteomes" id="UP000824179">
    <property type="component" value="Unassembled WGS sequence"/>
</dbReference>
<keyword evidence="3 10" id="KW-0132">Cell division</keyword>
<reference evidence="12" key="1">
    <citation type="submission" date="2020-10" db="EMBL/GenBank/DDBJ databases">
        <authorList>
            <person name="Gilroy R."/>
        </authorList>
    </citation>
    <scope>NUCLEOTIDE SEQUENCE</scope>
    <source>
        <strain evidence="12">ChiW25-3613</strain>
    </source>
</reference>
<sequence>MLKITDVAFVTSAASKSQFIRSEKPIIAVCGKSNVGKSSFINMLANRKKLARVSKDPGRTRLVNYFDFGAFILADLPGYGFAKVSKAEKARWARLMEGFFSDKSNCAHAFSLVDIRHDPTADDVNMVNYLYSSLIPFTVVATKADKISRMAGMNNLKKIAAALKCGMADVILTSSETRQGLADVLAKIERVTELYVQSDCAEGNTQEE</sequence>
<evidence type="ECO:0000313" key="12">
    <source>
        <dbReference type="EMBL" id="HIR40174.1"/>
    </source>
</evidence>
<feature type="domain" description="EngB-type G" evidence="11">
    <location>
        <begin position="23"/>
        <end position="194"/>
    </location>
</feature>
<dbReference type="PROSITE" id="PS51706">
    <property type="entry name" value="G_ENGB"/>
    <property type="match status" value="1"/>
</dbReference>
<keyword evidence="8 10" id="KW-0717">Septation</keyword>
<evidence type="ECO:0000259" key="11">
    <source>
        <dbReference type="PROSITE" id="PS51706"/>
    </source>
</evidence>
<dbReference type="GO" id="GO:0000917">
    <property type="term" value="P:division septum assembly"/>
    <property type="evidence" value="ECO:0007669"/>
    <property type="project" value="UniProtKB-KW"/>
</dbReference>
<proteinExistence type="inferred from homology"/>
<protein>
    <recommendedName>
        <fullName evidence="10">Probable GTP-binding protein EngB</fullName>
    </recommendedName>
</protein>
<dbReference type="GO" id="GO:0005829">
    <property type="term" value="C:cytosol"/>
    <property type="evidence" value="ECO:0007669"/>
    <property type="project" value="TreeGrafter"/>
</dbReference>
<dbReference type="PANTHER" id="PTHR11649:SF13">
    <property type="entry name" value="ENGB-TYPE G DOMAIN-CONTAINING PROTEIN"/>
    <property type="match status" value="1"/>
</dbReference>
<gene>
    <name evidence="10" type="primary">engB</name>
    <name evidence="12" type="ORF">IAB90_07325</name>
</gene>
<dbReference type="CDD" id="cd01876">
    <property type="entry name" value="YihA_EngB"/>
    <property type="match status" value="1"/>
</dbReference>
<keyword evidence="6" id="KW-0460">Magnesium</keyword>
<dbReference type="InterPro" id="IPR006073">
    <property type="entry name" value="GTP-bd"/>
</dbReference>
<keyword evidence="7 10" id="KW-0342">GTP-binding</keyword>
<comment type="caution">
    <text evidence="12">The sequence shown here is derived from an EMBL/GenBank/DDBJ whole genome shotgun (WGS) entry which is preliminary data.</text>
</comment>
<dbReference type="InterPro" id="IPR027417">
    <property type="entry name" value="P-loop_NTPase"/>
</dbReference>
<evidence type="ECO:0000313" key="13">
    <source>
        <dbReference type="Proteomes" id="UP000824179"/>
    </source>
</evidence>
<dbReference type="PANTHER" id="PTHR11649">
    <property type="entry name" value="MSS1/TRME-RELATED GTP-BINDING PROTEIN"/>
    <property type="match status" value="1"/>
</dbReference>
<evidence type="ECO:0000256" key="9">
    <source>
        <dbReference type="ARBA" id="ARBA00023306"/>
    </source>
</evidence>
<dbReference type="GO" id="GO:0005525">
    <property type="term" value="F:GTP binding"/>
    <property type="evidence" value="ECO:0007669"/>
    <property type="project" value="UniProtKB-UniRule"/>
</dbReference>
<reference evidence="12" key="2">
    <citation type="journal article" date="2021" name="PeerJ">
        <title>Extensive microbial diversity within the chicken gut microbiome revealed by metagenomics and culture.</title>
        <authorList>
            <person name="Gilroy R."/>
            <person name="Ravi A."/>
            <person name="Getino M."/>
            <person name="Pursley I."/>
            <person name="Horton D.L."/>
            <person name="Alikhan N.F."/>
            <person name="Baker D."/>
            <person name="Gharbi K."/>
            <person name="Hall N."/>
            <person name="Watson M."/>
            <person name="Adriaenssens E.M."/>
            <person name="Foster-Nyarko E."/>
            <person name="Jarju S."/>
            <person name="Secka A."/>
            <person name="Antonio M."/>
            <person name="Oren A."/>
            <person name="Chaudhuri R.R."/>
            <person name="La Ragione R."/>
            <person name="Hildebrand F."/>
            <person name="Pallen M.J."/>
        </authorList>
    </citation>
    <scope>NUCLEOTIDE SEQUENCE</scope>
    <source>
        <strain evidence="12">ChiW25-3613</strain>
    </source>
</reference>
<evidence type="ECO:0000256" key="4">
    <source>
        <dbReference type="ARBA" id="ARBA00022723"/>
    </source>
</evidence>
<evidence type="ECO:0000256" key="3">
    <source>
        <dbReference type="ARBA" id="ARBA00022618"/>
    </source>
</evidence>
<keyword evidence="5 10" id="KW-0547">Nucleotide-binding</keyword>
<evidence type="ECO:0000256" key="5">
    <source>
        <dbReference type="ARBA" id="ARBA00022741"/>
    </source>
</evidence>
<comment type="function">
    <text evidence="10">Necessary for normal cell division and for the maintenance of normal septation.</text>
</comment>
<dbReference type="GO" id="GO:0046872">
    <property type="term" value="F:metal ion binding"/>
    <property type="evidence" value="ECO:0007669"/>
    <property type="project" value="UniProtKB-KW"/>
</dbReference>
<name>A0A9D1AHN1_9FIRM</name>
<dbReference type="SUPFAM" id="SSF52540">
    <property type="entry name" value="P-loop containing nucleoside triphosphate hydrolases"/>
    <property type="match status" value="1"/>
</dbReference>
<evidence type="ECO:0000256" key="10">
    <source>
        <dbReference type="HAMAP-Rule" id="MF_00321"/>
    </source>
</evidence>
<evidence type="ECO:0000256" key="2">
    <source>
        <dbReference type="ARBA" id="ARBA00009638"/>
    </source>
</evidence>
<evidence type="ECO:0000256" key="6">
    <source>
        <dbReference type="ARBA" id="ARBA00022842"/>
    </source>
</evidence>
<dbReference type="InterPro" id="IPR030393">
    <property type="entry name" value="G_ENGB_dom"/>
</dbReference>
<dbReference type="EMBL" id="DVHB01000129">
    <property type="protein sequence ID" value="HIR40174.1"/>
    <property type="molecule type" value="Genomic_DNA"/>
</dbReference>